<dbReference type="EMBL" id="CADEPM010000001">
    <property type="protein sequence ID" value="CAB3397529.1"/>
    <property type="molecule type" value="Genomic_DNA"/>
</dbReference>
<evidence type="ECO:0000256" key="10">
    <source>
        <dbReference type="PIRSR" id="PIRSR005096-2"/>
    </source>
</evidence>
<feature type="active site" description="Proton donor" evidence="9">
    <location>
        <position position="163"/>
    </location>
</feature>
<comment type="pathway">
    <text evidence="3 8">Carbohydrate metabolism; hexose metabolism.</text>
</comment>
<dbReference type="InterPro" id="IPR011013">
    <property type="entry name" value="Gal_mutarotase_sf_dom"/>
</dbReference>
<dbReference type="CDD" id="cd09019">
    <property type="entry name" value="galactose_mutarotase_like"/>
    <property type="match status" value="1"/>
</dbReference>
<dbReference type="PANTHER" id="PTHR10091">
    <property type="entry name" value="ALDOSE-1-EPIMERASE"/>
    <property type="match status" value="1"/>
</dbReference>
<comment type="catalytic activity">
    <reaction evidence="8">
        <text>alpha-D-glucose = beta-D-glucose</text>
        <dbReference type="Rhea" id="RHEA:10264"/>
        <dbReference type="ChEBI" id="CHEBI:15903"/>
        <dbReference type="ChEBI" id="CHEBI:17925"/>
        <dbReference type="EC" id="5.1.3.3"/>
    </reaction>
</comment>
<evidence type="ECO:0000256" key="2">
    <source>
        <dbReference type="ARBA" id="ARBA00004947"/>
    </source>
</evidence>
<evidence type="ECO:0000256" key="6">
    <source>
        <dbReference type="ARBA" id="ARBA00023277"/>
    </source>
</evidence>
<evidence type="ECO:0000256" key="4">
    <source>
        <dbReference type="ARBA" id="ARBA00006206"/>
    </source>
</evidence>
<comment type="function">
    <text evidence="7">Mutarotase that catalyzes the interconversion of beta-D-galactose and alpha-D-galactose during galactose metabolism. Beta-D-galactose is metabolized in the liver into glucose 1-phosphate, the primary metabolic fuel, by the action of four enzymes that constitute the Leloir pathway: GALM, GALK1 (galactokinase), GALT (galactose-1-phosphate uridylyltransferase) and GALE (UDP-galactose-4'-epimerase). Involved in the maintenance of the equilibrium between the beta- and alpha-anomers of galactose, therefore ensuring a sufficient supply of the alpha-anomer for GALK1. Also active on D-glucose although shows a preference for galactose over glucose.</text>
</comment>
<evidence type="ECO:0000256" key="9">
    <source>
        <dbReference type="PIRSR" id="PIRSR005096-1"/>
    </source>
</evidence>
<comment type="similarity">
    <text evidence="4 8">Belongs to the aldose epimerase family.</text>
</comment>
<evidence type="ECO:0000256" key="5">
    <source>
        <dbReference type="ARBA" id="ARBA00023235"/>
    </source>
</evidence>
<dbReference type="GO" id="GO:0004034">
    <property type="term" value="F:aldose 1-epimerase activity"/>
    <property type="evidence" value="ECO:0007669"/>
    <property type="project" value="UniProtKB-EC"/>
</dbReference>
<dbReference type="Pfam" id="PF01263">
    <property type="entry name" value="Aldose_epim"/>
    <property type="match status" value="1"/>
</dbReference>
<comment type="catalytic activity">
    <reaction evidence="1">
        <text>alpha-D-galactose = beta-D-galactose</text>
        <dbReference type="Rhea" id="RHEA:28675"/>
        <dbReference type="ChEBI" id="CHEBI:27667"/>
        <dbReference type="ChEBI" id="CHEBI:28061"/>
        <dbReference type="EC" id="5.1.3.3"/>
    </reaction>
    <physiologicalReaction direction="right-to-left" evidence="1">
        <dbReference type="Rhea" id="RHEA:28677"/>
    </physiologicalReaction>
</comment>
<dbReference type="SUPFAM" id="SSF74650">
    <property type="entry name" value="Galactose mutarotase-like"/>
    <property type="match status" value="1"/>
</dbReference>
<name>A0A8S1E1R0_9PELO</name>
<dbReference type="GO" id="GO:0006006">
    <property type="term" value="P:glucose metabolic process"/>
    <property type="evidence" value="ECO:0007669"/>
    <property type="project" value="TreeGrafter"/>
</dbReference>
<organism evidence="12 13">
    <name type="scientific">Caenorhabditis bovis</name>
    <dbReference type="NCBI Taxonomy" id="2654633"/>
    <lineage>
        <taxon>Eukaryota</taxon>
        <taxon>Metazoa</taxon>
        <taxon>Ecdysozoa</taxon>
        <taxon>Nematoda</taxon>
        <taxon>Chromadorea</taxon>
        <taxon>Rhabditida</taxon>
        <taxon>Rhabditina</taxon>
        <taxon>Rhabditomorpha</taxon>
        <taxon>Rhabditoidea</taxon>
        <taxon>Rhabditidae</taxon>
        <taxon>Peloderinae</taxon>
        <taxon>Caenorhabditis</taxon>
    </lineage>
</organism>
<keyword evidence="6 8" id="KW-0119">Carbohydrate metabolism</keyword>
<feature type="binding site" evidence="11">
    <location>
        <begin position="66"/>
        <end position="67"/>
    </location>
    <ligand>
        <name>beta-D-galactose</name>
        <dbReference type="ChEBI" id="CHEBI:27667"/>
    </ligand>
</feature>
<evidence type="ECO:0000256" key="7">
    <source>
        <dbReference type="ARBA" id="ARBA00045743"/>
    </source>
</evidence>
<evidence type="ECO:0000256" key="3">
    <source>
        <dbReference type="ARBA" id="ARBA00005028"/>
    </source>
</evidence>
<evidence type="ECO:0000256" key="8">
    <source>
        <dbReference type="PIRNR" id="PIRNR005096"/>
    </source>
</evidence>
<dbReference type="InterPro" id="IPR047215">
    <property type="entry name" value="Galactose_mutarotase-like"/>
</dbReference>
<dbReference type="EC" id="5.1.3.3" evidence="8"/>
<proteinExistence type="inferred from homology"/>
<dbReference type="Gene3D" id="2.70.98.10">
    <property type="match status" value="1"/>
</dbReference>
<feature type="binding site" evidence="11">
    <location>
        <begin position="163"/>
        <end position="165"/>
    </location>
    <ligand>
        <name>beta-D-galactose</name>
        <dbReference type="ChEBI" id="CHEBI:27667"/>
    </ligand>
</feature>
<evidence type="ECO:0000256" key="11">
    <source>
        <dbReference type="PIRSR" id="PIRSR005096-3"/>
    </source>
</evidence>
<dbReference type="InterPro" id="IPR014718">
    <property type="entry name" value="GH-type_carb-bd"/>
</dbReference>
<dbReference type="GO" id="GO:0033499">
    <property type="term" value="P:galactose catabolic process via UDP-galactose, Leloir pathway"/>
    <property type="evidence" value="ECO:0007669"/>
    <property type="project" value="TreeGrafter"/>
</dbReference>
<sequence length="328" mass="36864">MSDQFIKIGNEKGLNAYLLPYSATIARITFPDKNNVQTDLILGFDTPKEYETDTFYMGRTIARVANRIRNATFEFDGRVYHLPPNNGSHFIHGGSKGPCFKTWEIVRDSPESVSFSCKVEELEDDLPGNAKIDVTYTINDRNQIIVEHYATCTKPGILAITNHAYWNLDNSETILDHYLESEAAEYVETDETACPTGAILSVTSTNYDFRKARKLRSIANNDSAVLLDNDLVLPTVSPSVVPRTHLRFWSEKSGIEMAIVTSYPVIHLYAGYYLNGAGRNGEIYSKNKALAIEPQFHSAAPNFSHFPDVSLRPGQNYSQEIVYTFSHI</sequence>
<dbReference type="OrthoDB" id="274691at2759"/>
<gene>
    <name evidence="12" type="ORF">CBOVIS_LOCUS924</name>
</gene>
<accession>A0A8S1E1R0</accession>
<comment type="pathway">
    <text evidence="2">Carbohydrate metabolism; galactose metabolism.</text>
</comment>
<dbReference type="AlphaFoldDB" id="A0A8S1E1R0"/>
<keyword evidence="5 8" id="KW-0413">Isomerase</keyword>
<keyword evidence="13" id="KW-1185">Reference proteome</keyword>
<reference evidence="12 13" key="1">
    <citation type="submission" date="2020-04" db="EMBL/GenBank/DDBJ databases">
        <authorList>
            <person name="Laetsch R D."/>
            <person name="Stevens L."/>
            <person name="Kumar S."/>
            <person name="Blaxter L. M."/>
        </authorList>
    </citation>
    <scope>NUCLEOTIDE SEQUENCE [LARGE SCALE GENOMIC DNA]</scope>
</reference>
<protein>
    <recommendedName>
        <fullName evidence="8">Aldose 1-epimerase</fullName>
        <ecNumber evidence="8">5.1.3.3</ecNumber>
    </recommendedName>
</protein>
<evidence type="ECO:0000313" key="13">
    <source>
        <dbReference type="Proteomes" id="UP000494206"/>
    </source>
</evidence>
<dbReference type="PANTHER" id="PTHR10091:SF0">
    <property type="entry name" value="GALACTOSE MUTAROTASE"/>
    <property type="match status" value="1"/>
</dbReference>
<feature type="binding site" evidence="10">
    <location>
        <position position="228"/>
    </location>
    <ligand>
        <name>beta-D-galactose</name>
        <dbReference type="ChEBI" id="CHEBI:27667"/>
    </ligand>
</feature>
<dbReference type="PIRSF" id="PIRSF005096">
    <property type="entry name" value="GALM"/>
    <property type="match status" value="1"/>
</dbReference>
<comment type="caution">
    <text evidence="12">The sequence shown here is derived from an EMBL/GenBank/DDBJ whole genome shotgun (WGS) entry which is preliminary data.</text>
</comment>
<dbReference type="InterPro" id="IPR015443">
    <property type="entry name" value="Aldose_1-epimerase"/>
</dbReference>
<evidence type="ECO:0000256" key="1">
    <source>
        <dbReference type="ARBA" id="ARBA00001712"/>
    </source>
</evidence>
<dbReference type="GO" id="GO:0030246">
    <property type="term" value="F:carbohydrate binding"/>
    <property type="evidence" value="ECO:0007669"/>
    <property type="project" value="InterPro"/>
</dbReference>
<dbReference type="InterPro" id="IPR008183">
    <property type="entry name" value="Aldose_1/G6P_1-epimerase"/>
</dbReference>
<feature type="active site" description="Proton acceptor" evidence="9">
    <location>
        <position position="293"/>
    </location>
</feature>
<dbReference type="Proteomes" id="UP000494206">
    <property type="component" value="Unassembled WGS sequence"/>
</dbReference>
<evidence type="ECO:0000313" key="12">
    <source>
        <dbReference type="EMBL" id="CAB3397529.1"/>
    </source>
</evidence>